<evidence type="ECO:0000256" key="4">
    <source>
        <dbReference type="ARBA" id="ARBA00022519"/>
    </source>
</evidence>
<dbReference type="Pfam" id="PF01848">
    <property type="entry name" value="HOK_GEF"/>
    <property type="match status" value="1"/>
</dbReference>
<evidence type="ECO:0000313" key="11">
    <source>
        <dbReference type="Proteomes" id="UP000253201"/>
    </source>
</evidence>
<comment type="similarity">
    <text evidence="2">Belongs to the Hok/Gef family.</text>
</comment>
<keyword evidence="4" id="KW-0997">Cell inner membrane</keyword>
<name>A0ABX9FT68_9ENTR</name>
<reference evidence="10 11" key="1">
    <citation type="submission" date="2018-06" db="EMBL/GenBank/DDBJ databases">
        <title>Genomic Encyclopedia of Type Strains, Phase IV (KMG-IV): sequencing the most valuable type-strain genomes for metagenomic binning, comparative biology and taxonomic classification.</title>
        <authorList>
            <person name="Goeker M."/>
        </authorList>
    </citation>
    <scope>NUCLEOTIDE SEQUENCE [LARGE SCALE GENOMIC DNA]</scope>
    <source>
        <strain evidence="10 11">DSM 27453</strain>
    </source>
</reference>
<dbReference type="PRINTS" id="PR00281">
    <property type="entry name" value="HOKGEFTOXIC"/>
</dbReference>
<evidence type="ECO:0000256" key="2">
    <source>
        <dbReference type="ARBA" id="ARBA00008629"/>
    </source>
</evidence>
<keyword evidence="8 9" id="KW-0472">Membrane</keyword>
<keyword evidence="5" id="KW-1277">Toxin-antitoxin system</keyword>
<evidence type="ECO:0000256" key="6">
    <source>
        <dbReference type="ARBA" id="ARBA00022692"/>
    </source>
</evidence>
<dbReference type="EMBL" id="QNRL01000007">
    <property type="protein sequence ID" value="RBP09599.1"/>
    <property type="molecule type" value="Genomic_DNA"/>
</dbReference>
<evidence type="ECO:0000313" key="10">
    <source>
        <dbReference type="EMBL" id="RBP09599.1"/>
    </source>
</evidence>
<comment type="subcellular location">
    <subcellularLocation>
        <location evidence="1">Cell inner membrane</location>
        <topology evidence="1">Single-pass membrane protein</topology>
    </subcellularLocation>
</comment>
<comment type="caution">
    <text evidence="10">The sequence shown here is derived from an EMBL/GenBank/DDBJ whole genome shotgun (WGS) entry which is preliminary data.</text>
</comment>
<evidence type="ECO:0000256" key="3">
    <source>
        <dbReference type="ARBA" id="ARBA00022475"/>
    </source>
</evidence>
<keyword evidence="7 9" id="KW-1133">Transmembrane helix</keyword>
<evidence type="ECO:0000256" key="9">
    <source>
        <dbReference type="SAM" id="Phobius"/>
    </source>
</evidence>
<accession>A0ABX9FT68</accession>
<dbReference type="Proteomes" id="UP000253201">
    <property type="component" value="Unassembled WGS sequence"/>
</dbReference>
<protein>
    <submittedName>
        <fullName evidence="10">Protein HokE</fullName>
    </submittedName>
</protein>
<gene>
    <name evidence="10" type="ORF">DFQ50_107323</name>
</gene>
<evidence type="ECO:0000256" key="1">
    <source>
        <dbReference type="ARBA" id="ARBA00004377"/>
    </source>
</evidence>
<evidence type="ECO:0000256" key="7">
    <source>
        <dbReference type="ARBA" id="ARBA00022989"/>
    </source>
</evidence>
<feature type="transmembrane region" description="Helical" evidence="9">
    <location>
        <begin position="59"/>
        <end position="78"/>
    </location>
</feature>
<keyword evidence="6 9" id="KW-0812">Transmembrane</keyword>
<keyword evidence="11" id="KW-1185">Reference proteome</keyword>
<dbReference type="PROSITE" id="PS00556">
    <property type="entry name" value="HOK_GEF"/>
    <property type="match status" value="1"/>
</dbReference>
<proteinExistence type="inferred from homology"/>
<organism evidence="10 11">
    <name type="scientific">Pseudocitrobacter faecalis</name>
    <dbReference type="NCBI Taxonomy" id="1398493"/>
    <lineage>
        <taxon>Bacteria</taxon>
        <taxon>Pseudomonadati</taxon>
        <taxon>Pseudomonadota</taxon>
        <taxon>Gammaproteobacteria</taxon>
        <taxon>Enterobacterales</taxon>
        <taxon>Enterobacteriaceae</taxon>
        <taxon>Pseudocitrobacter</taxon>
    </lineage>
</organism>
<evidence type="ECO:0000256" key="8">
    <source>
        <dbReference type="ARBA" id="ARBA00023136"/>
    </source>
</evidence>
<dbReference type="InterPro" id="IPR018084">
    <property type="entry name" value="Hok/gef_toxin_CS"/>
</dbReference>
<dbReference type="InterPro" id="IPR000021">
    <property type="entry name" value="Hok/gef_toxin"/>
</dbReference>
<sequence length="104" mass="12137">MSREFAWVLEAFWLQAIDEVQKDESPRKMFKINLRLASEPNNSDVSLFFAWRQDMLTKYALVAIIVLCITALGFTLMVRDSLCELSIRERGMEFKAILAYEPKK</sequence>
<evidence type="ECO:0000256" key="5">
    <source>
        <dbReference type="ARBA" id="ARBA00022649"/>
    </source>
</evidence>
<keyword evidence="3" id="KW-1003">Cell membrane</keyword>